<dbReference type="EMBL" id="JACRUL010000004">
    <property type="protein sequence ID" value="MBC5843490.1"/>
    <property type="molecule type" value="Genomic_DNA"/>
</dbReference>
<sequence length="98" mass="11720">MSADDILKERIYNENKKSVMNYSMKDFDTLFFEFTNKKGSKTELLTKEAFYTYTIKIATFSDRLAILYPKEKEIAETNKKKWFNESYEDYLLSKATHK</sequence>
<evidence type="ECO:0000313" key="2">
    <source>
        <dbReference type="Proteomes" id="UP000641454"/>
    </source>
</evidence>
<comment type="caution">
    <text evidence="1">The sequence shown here is derived from an EMBL/GenBank/DDBJ whole genome shotgun (WGS) entry which is preliminary data.</text>
</comment>
<accession>A0A923SEJ6</accession>
<reference evidence="1 2" key="1">
    <citation type="submission" date="2020-08" db="EMBL/GenBank/DDBJ databases">
        <title>Description of novel Flavobacterium F-392 isolate.</title>
        <authorList>
            <person name="Saticioglu I.B."/>
            <person name="Duman M."/>
            <person name="Altun S."/>
        </authorList>
    </citation>
    <scope>NUCLEOTIDE SEQUENCE [LARGE SCALE GENOMIC DNA]</scope>
    <source>
        <strain evidence="1 2">F-392</strain>
    </source>
</reference>
<protein>
    <submittedName>
        <fullName evidence="1">Uncharacterized protein</fullName>
    </submittedName>
</protein>
<evidence type="ECO:0000313" key="1">
    <source>
        <dbReference type="EMBL" id="MBC5843490.1"/>
    </source>
</evidence>
<organism evidence="1 2">
    <name type="scientific">Flavobacterium muglaense</name>
    <dbReference type="NCBI Taxonomy" id="2764716"/>
    <lineage>
        <taxon>Bacteria</taxon>
        <taxon>Pseudomonadati</taxon>
        <taxon>Bacteroidota</taxon>
        <taxon>Flavobacteriia</taxon>
        <taxon>Flavobacteriales</taxon>
        <taxon>Flavobacteriaceae</taxon>
        <taxon>Flavobacterium</taxon>
    </lineage>
</organism>
<dbReference type="Proteomes" id="UP000641454">
    <property type="component" value="Unassembled WGS sequence"/>
</dbReference>
<dbReference type="AlphaFoldDB" id="A0A923SEJ6"/>
<name>A0A923SEJ6_9FLAO</name>
<proteinExistence type="predicted"/>
<dbReference type="RefSeq" id="WP_187017180.1">
    <property type="nucleotide sequence ID" value="NZ_JACRUK010000004.1"/>
</dbReference>
<keyword evidence="2" id="KW-1185">Reference proteome</keyword>
<gene>
    <name evidence="1" type="ORF">H8R25_03435</name>
</gene>